<protein>
    <submittedName>
        <fullName evidence="2">Uncharacterized protein</fullName>
    </submittedName>
</protein>
<evidence type="ECO:0000256" key="1">
    <source>
        <dbReference type="SAM" id="Phobius"/>
    </source>
</evidence>
<accession>V6LUT1</accession>
<dbReference type="Proteomes" id="UP000018208">
    <property type="component" value="Unassembled WGS sequence"/>
</dbReference>
<name>V6LUT1_9EUKA</name>
<sequence length="129" mass="14762">MDQQLLKSCLETLGADTIPDSPQDQLILLNSLVTLQHSQSNLNKSNLSNSSFGSNLSTSSLHSRLNDSKLQRSQQLQSRRRELELEMYKNQQIVFYDWFVVGGFVLCGVAIVFIVLFLIDQNQYDSWYV</sequence>
<organism evidence="2">
    <name type="scientific">Spironucleus salmonicida</name>
    <dbReference type="NCBI Taxonomy" id="348837"/>
    <lineage>
        <taxon>Eukaryota</taxon>
        <taxon>Metamonada</taxon>
        <taxon>Diplomonadida</taxon>
        <taxon>Hexamitidae</taxon>
        <taxon>Hexamitinae</taxon>
        <taxon>Spironucleus</taxon>
    </lineage>
</organism>
<proteinExistence type="predicted"/>
<keyword evidence="1" id="KW-0812">Transmembrane</keyword>
<feature type="transmembrane region" description="Helical" evidence="1">
    <location>
        <begin position="95"/>
        <end position="119"/>
    </location>
</feature>
<evidence type="ECO:0000313" key="2">
    <source>
        <dbReference type="EMBL" id="EST47461.1"/>
    </source>
</evidence>
<keyword evidence="4" id="KW-1185">Reference proteome</keyword>
<evidence type="ECO:0000313" key="3">
    <source>
        <dbReference type="EMBL" id="KAH0570664.1"/>
    </source>
</evidence>
<keyword evidence="1" id="KW-0472">Membrane</keyword>
<dbReference type="VEuPathDB" id="GiardiaDB:SS50377_26950"/>
<gene>
    <name evidence="2" type="ORF">SS50377_12446</name>
    <name evidence="3" type="ORF">SS50377_26950</name>
</gene>
<dbReference type="AlphaFoldDB" id="V6LUT1"/>
<reference evidence="2 3" key="1">
    <citation type="journal article" date="2014" name="PLoS Genet.">
        <title>The Genome of Spironucleus salmonicida Highlights a Fish Pathogen Adapted to Fluctuating Environments.</title>
        <authorList>
            <person name="Xu F."/>
            <person name="Jerlstrom-Hultqvist J."/>
            <person name="Einarsson E."/>
            <person name="Astvaldsson A."/>
            <person name="Svard S.G."/>
            <person name="Andersson J.O."/>
        </authorList>
    </citation>
    <scope>NUCLEOTIDE SEQUENCE</scope>
    <source>
        <strain evidence="3">ATCC 50377</strain>
    </source>
</reference>
<dbReference type="EMBL" id="AUWU02000007">
    <property type="protein sequence ID" value="KAH0570664.1"/>
    <property type="molecule type" value="Genomic_DNA"/>
</dbReference>
<evidence type="ECO:0000313" key="4">
    <source>
        <dbReference type="Proteomes" id="UP000018208"/>
    </source>
</evidence>
<dbReference type="EMBL" id="KI546040">
    <property type="protein sequence ID" value="EST47461.1"/>
    <property type="molecule type" value="Genomic_DNA"/>
</dbReference>
<reference evidence="3" key="2">
    <citation type="submission" date="2020-12" db="EMBL/GenBank/DDBJ databases">
        <title>New Spironucleus salmonicida genome in near-complete chromosomes.</title>
        <authorList>
            <person name="Xu F."/>
            <person name="Kurt Z."/>
            <person name="Jimenez-Gonzalez A."/>
            <person name="Astvaldsson A."/>
            <person name="Andersson J.O."/>
            <person name="Svard S.G."/>
        </authorList>
    </citation>
    <scope>NUCLEOTIDE SEQUENCE</scope>
    <source>
        <strain evidence="3">ATCC 50377</strain>
    </source>
</reference>
<keyword evidence="1" id="KW-1133">Transmembrane helix</keyword>